<dbReference type="EMBL" id="JAVRFJ010000042">
    <property type="protein sequence ID" value="MDT0572776.1"/>
    <property type="molecule type" value="Genomic_DNA"/>
</dbReference>
<feature type="region of interest" description="Disordered" evidence="1">
    <location>
        <begin position="35"/>
        <end position="59"/>
    </location>
</feature>
<keyword evidence="3" id="KW-1185">Reference proteome</keyword>
<organism evidence="2 3">
    <name type="scientific">Streptomyces gottesmaniae</name>
    <dbReference type="NCBI Taxonomy" id="3075518"/>
    <lineage>
        <taxon>Bacteria</taxon>
        <taxon>Bacillati</taxon>
        <taxon>Actinomycetota</taxon>
        <taxon>Actinomycetes</taxon>
        <taxon>Kitasatosporales</taxon>
        <taxon>Streptomycetaceae</taxon>
        <taxon>Streptomyces</taxon>
    </lineage>
</organism>
<sequence>MSPYDPAHSPESIALLGMQVGRAYLVTAQTLSTNEVPTPLRRPGLIHGSDEAINPPSRSEDYISHFRDGELRLFTEQDDVFSQNPGRPAGLVATFVTAHLR</sequence>
<dbReference type="Proteomes" id="UP001180737">
    <property type="component" value="Unassembled WGS sequence"/>
</dbReference>
<gene>
    <name evidence="2" type="ORF">RM704_35845</name>
</gene>
<comment type="caution">
    <text evidence="2">The sequence shown here is derived from an EMBL/GenBank/DDBJ whole genome shotgun (WGS) entry which is preliminary data.</text>
</comment>
<accession>A0ABU2Z8S2</accession>
<evidence type="ECO:0000256" key="1">
    <source>
        <dbReference type="SAM" id="MobiDB-lite"/>
    </source>
</evidence>
<proteinExistence type="predicted"/>
<evidence type="ECO:0000313" key="3">
    <source>
        <dbReference type="Proteomes" id="UP001180737"/>
    </source>
</evidence>
<name>A0ABU2Z8S2_9ACTN</name>
<evidence type="ECO:0000313" key="2">
    <source>
        <dbReference type="EMBL" id="MDT0572776.1"/>
    </source>
</evidence>
<dbReference type="RefSeq" id="WP_033525642.1">
    <property type="nucleotide sequence ID" value="NZ_JAVRFJ010000042.1"/>
</dbReference>
<protein>
    <submittedName>
        <fullName evidence="2">Uncharacterized protein</fullName>
    </submittedName>
</protein>
<reference evidence="2" key="1">
    <citation type="submission" date="2024-05" db="EMBL/GenBank/DDBJ databases">
        <title>30 novel species of actinomycetes from the DSMZ collection.</title>
        <authorList>
            <person name="Nouioui I."/>
        </authorList>
    </citation>
    <scope>NUCLEOTIDE SEQUENCE</scope>
    <source>
        <strain evidence="2">DSM 3412</strain>
    </source>
</reference>